<dbReference type="Proteomes" id="UP000594014">
    <property type="component" value="Chromosome"/>
</dbReference>
<sequence length="988" mass="112086">MKRSTIYSTSVLVILILIGSIIPSAGAEKTHGQLAFIPAADRSSSTELFNLQAKSRTIRVAQIDLSNFFDYERNTTPLGYGYEYLQEISNYTGWSYEFVPVTVESGLKLLEEGSIDLLAPVAKTPELSRLYDFSEKEIGLNYSLLCVAVENNNVAFNDFEALGKMKIGLLENAPVNASLESYAKKKHFSTVTVFFSNQAAQLKALHDGKIDAILTSSLEKRPTERVIARFSPVPYYFITAKGNDKLLNPLNDAIADIKESNPYHDYELQKKYYDYEENSIPIFTEEEKRFIKNSGPLNAVFNAYLPPIEYFDKQSNGFAGINADIMALISEKSGLKFTYLKAHSYTEALRKISDYQAVMLTGAGQNAYWADQHGLLLTEPYLTASVALVKNKNVINLETATAALVRDSLSSAEYIKKTNPDIKILYFNSPLECFEAVNTGRASITYANSYVAEKLLESPRLDNLEIVRTENITEEIAIAVSDSADPILLSILNKSLRSISDAQLNGIIFQHTANAKPEISLEYLFYKNPGFLLLFLFILFLATTAAFTFVIKTKNTHTREIKKVAYTDSVTGTWNYNRFKVEAKSILENQKSKKYALFYIDINKFSYFNDTFGYQAGDLILAEVSKEMQHHLRDMECSARFSADNFVCLMEYDNDLSLIDRVRNFQKKCEERLKKINSRYKIYFTTAIYRIPPGETDIPSIVGKADIAHKTLGNVRKESFVVYNEKIQNEFNRKKELESSMYSALRNQEFVVYLQPKMNLISNSIVGAEALVRWQRPKEGLIPPSQFIPLFESNGFILDLDFYVYENVCILLRKWLDEGKQAIPISVNVSKAHLSNQQFVAHLKALTNKYQIPSDLLELELTETIFFHNSQEAFSMIRELKKLGFPISIDDFGSGYSSLNLLKDLVVDVLKLDKEFFRKEGMTNKDKIIVEGIIQIANDLNLKIISEGVETKEQVDFLISSGCHMAQGFYFARPMAIDAFEYLAGFRR</sequence>
<keyword evidence="2" id="KW-1185">Reference proteome</keyword>
<name>A0ACD1AEC5_9FIRM</name>
<dbReference type="EMBL" id="CP042469">
    <property type="protein sequence ID" value="QOX64649.1"/>
    <property type="molecule type" value="Genomic_DNA"/>
</dbReference>
<organism evidence="1 2">
    <name type="scientific">Anoxybacterium hadale</name>
    <dbReference type="NCBI Taxonomy" id="3408580"/>
    <lineage>
        <taxon>Bacteria</taxon>
        <taxon>Bacillati</taxon>
        <taxon>Bacillota</taxon>
        <taxon>Clostridia</taxon>
        <taxon>Peptostreptococcales</taxon>
        <taxon>Anaerovoracaceae</taxon>
        <taxon>Anoxybacterium</taxon>
    </lineage>
</organism>
<accession>A0ACD1AEC5</accession>
<reference evidence="1" key="1">
    <citation type="submission" date="2019-08" db="EMBL/GenBank/DDBJ databases">
        <title>Genome sequence of Clostridiales bacterium MT110.</title>
        <authorList>
            <person name="Cao J."/>
        </authorList>
    </citation>
    <scope>NUCLEOTIDE SEQUENCE</scope>
    <source>
        <strain evidence="1">MT110</strain>
    </source>
</reference>
<gene>
    <name evidence="1" type="ORF">FRZ06_15510</name>
</gene>
<protein>
    <submittedName>
        <fullName evidence="1">EAL domain-containing protein</fullName>
    </submittedName>
</protein>
<proteinExistence type="predicted"/>
<evidence type="ECO:0000313" key="2">
    <source>
        <dbReference type="Proteomes" id="UP000594014"/>
    </source>
</evidence>
<evidence type="ECO:0000313" key="1">
    <source>
        <dbReference type="EMBL" id="QOX64649.1"/>
    </source>
</evidence>